<comment type="caution">
    <text evidence="1">The sequence shown here is derived from an EMBL/GenBank/DDBJ whole genome shotgun (WGS) entry which is preliminary data.</text>
</comment>
<dbReference type="EMBL" id="JAPFFF010000021">
    <property type="protein sequence ID" value="KAK8853951.1"/>
    <property type="molecule type" value="Genomic_DNA"/>
</dbReference>
<gene>
    <name evidence="1" type="ORF">M9Y10_016499</name>
</gene>
<keyword evidence="2" id="KW-1185">Reference proteome</keyword>
<dbReference type="Proteomes" id="UP001470230">
    <property type="component" value="Unassembled WGS sequence"/>
</dbReference>
<accession>A0ABR2HY31</accession>
<name>A0ABR2HY31_9EUKA</name>
<sequence>MSLDLMYSYRNKYRKSMQDKNEKWIEQTDILLRVMNKLKCNFGDNISLKVIVKIKQSTKYLVGKVSNKRRKSNFTLLSLFISFFTQSKTFSISEPETHKKAELSQVKIDGD</sequence>
<protein>
    <submittedName>
        <fullName evidence="1">Uncharacterized protein</fullName>
    </submittedName>
</protein>
<proteinExistence type="predicted"/>
<reference evidence="1 2" key="1">
    <citation type="submission" date="2024-04" db="EMBL/GenBank/DDBJ databases">
        <title>Tritrichomonas musculus Genome.</title>
        <authorList>
            <person name="Alves-Ferreira E."/>
            <person name="Grigg M."/>
            <person name="Lorenzi H."/>
            <person name="Galac M."/>
        </authorList>
    </citation>
    <scope>NUCLEOTIDE SEQUENCE [LARGE SCALE GENOMIC DNA]</scope>
    <source>
        <strain evidence="1 2">EAF2021</strain>
    </source>
</reference>
<evidence type="ECO:0000313" key="1">
    <source>
        <dbReference type="EMBL" id="KAK8853951.1"/>
    </source>
</evidence>
<organism evidence="1 2">
    <name type="scientific">Tritrichomonas musculus</name>
    <dbReference type="NCBI Taxonomy" id="1915356"/>
    <lineage>
        <taxon>Eukaryota</taxon>
        <taxon>Metamonada</taxon>
        <taxon>Parabasalia</taxon>
        <taxon>Tritrichomonadida</taxon>
        <taxon>Tritrichomonadidae</taxon>
        <taxon>Tritrichomonas</taxon>
    </lineage>
</organism>
<evidence type="ECO:0000313" key="2">
    <source>
        <dbReference type="Proteomes" id="UP001470230"/>
    </source>
</evidence>